<evidence type="ECO:0000313" key="1">
    <source>
        <dbReference type="EMBL" id="GIY48463.1"/>
    </source>
</evidence>
<accession>A0AAV4TPF5</accession>
<organism evidence="1 2">
    <name type="scientific">Caerostris extrusa</name>
    <name type="common">Bark spider</name>
    <name type="synonym">Caerostris bankana</name>
    <dbReference type="NCBI Taxonomy" id="172846"/>
    <lineage>
        <taxon>Eukaryota</taxon>
        <taxon>Metazoa</taxon>
        <taxon>Ecdysozoa</taxon>
        <taxon>Arthropoda</taxon>
        <taxon>Chelicerata</taxon>
        <taxon>Arachnida</taxon>
        <taxon>Araneae</taxon>
        <taxon>Araneomorphae</taxon>
        <taxon>Entelegynae</taxon>
        <taxon>Araneoidea</taxon>
        <taxon>Araneidae</taxon>
        <taxon>Caerostris</taxon>
    </lineage>
</organism>
<keyword evidence="2" id="KW-1185">Reference proteome</keyword>
<name>A0AAV4TPF5_CAEEX</name>
<dbReference type="EMBL" id="BPLR01011717">
    <property type="protein sequence ID" value="GIY48463.1"/>
    <property type="molecule type" value="Genomic_DNA"/>
</dbReference>
<protein>
    <submittedName>
        <fullName evidence="1">Uncharacterized protein</fullName>
    </submittedName>
</protein>
<evidence type="ECO:0000313" key="2">
    <source>
        <dbReference type="Proteomes" id="UP001054945"/>
    </source>
</evidence>
<gene>
    <name evidence="1" type="ORF">CEXT_342511</name>
</gene>
<dbReference type="AlphaFoldDB" id="A0AAV4TPF5"/>
<sequence>MFKKHLAFDREHENSRTFVYTPRTFLANRPKQSGVATKRYGKIFERLYEKHVGVTICIYVVLRYRVGDKE</sequence>
<proteinExistence type="predicted"/>
<reference evidence="1 2" key="1">
    <citation type="submission" date="2021-06" db="EMBL/GenBank/DDBJ databases">
        <title>Caerostris extrusa draft genome.</title>
        <authorList>
            <person name="Kono N."/>
            <person name="Arakawa K."/>
        </authorList>
    </citation>
    <scope>NUCLEOTIDE SEQUENCE [LARGE SCALE GENOMIC DNA]</scope>
</reference>
<dbReference type="Proteomes" id="UP001054945">
    <property type="component" value="Unassembled WGS sequence"/>
</dbReference>
<comment type="caution">
    <text evidence="1">The sequence shown here is derived from an EMBL/GenBank/DDBJ whole genome shotgun (WGS) entry which is preliminary data.</text>
</comment>